<dbReference type="KEGG" id="cpas:Clopa_4070"/>
<dbReference type="CDD" id="cd16927">
    <property type="entry name" value="HATPase_Hsp90-like"/>
    <property type="match status" value="1"/>
</dbReference>
<dbReference type="STRING" id="86416.Clopa_4070"/>
<dbReference type="SUPFAM" id="SSF55874">
    <property type="entry name" value="ATPase domain of HSP90 chaperone/DNA topoisomerase II/histidine kinase"/>
    <property type="match status" value="1"/>
</dbReference>
<feature type="region of interest" description="Disordered" evidence="7">
    <location>
        <begin position="213"/>
        <end position="233"/>
    </location>
</feature>
<dbReference type="GO" id="GO:0005524">
    <property type="term" value="F:ATP binding"/>
    <property type="evidence" value="ECO:0007669"/>
    <property type="project" value="UniProtKB-KW"/>
</dbReference>
<feature type="binding site" evidence="6">
    <location>
        <position position="337"/>
    </location>
    <ligand>
        <name>ATP</name>
        <dbReference type="ChEBI" id="CHEBI:30616"/>
    </ligand>
</feature>
<dbReference type="FunFam" id="3.30.565.10:FF:000076">
    <property type="entry name" value="Molecular chaperone HtpG"/>
    <property type="match status" value="1"/>
</dbReference>
<evidence type="ECO:0000256" key="7">
    <source>
        <dbReference type="SAM" id="MobiDB-lite"/>
    </source>
</evidence>
<evidence type="ECO:0000256" key="4">
    <source>
        <dbReference type="ARBA" id="ARBA00022840"/>
    </source>
</evidence>
<sequence>MNEEKGNISIHTQNIFPIIKKWLYSDRDIFVRELISNGCDAISKLNRLAAIGEAKVSDDTKYSVKVKFNKDKKTLKFIDNGIGMTSEEVKKYINQVAFSGAEDFIAKYKDKMDESNQIIGHFGLGFYSAFMVSDTVEIETLSYIDGSEAVKWICSGGTEYEMSGSDKSERGTTITLYLNEESAEFLNEYKLREIIQKHCSFLPIEIYLEDENPKEDESAKDKENKNEDKPLNDIHPLWMKNPKECTEEEYKQFYKDVFHDFKDPLFWIHLNVDYPFNLKGILYFPKLDHELNTIEGQIKLYNNQVFVADNIKEVIPEFLMLLKGVIDCADLPLNVSRSFLQNDRNVTKISKHISKKVADKLTELYKKERETYNNFWNDINMFIKYGCMKEEDFYDKVKDIIIFKNTEGVYVTLKEYLEANKEKHENKVFYVDNEKQQSQYIRMFKENGLEAIILDSKIDSHFINFLEMKESGVKFNRIDSDISDTLKDTDSKDENKEEIEKETKTLEDLFKNILNNDKIKVDVESLKSQDIPAVILLSEESRRMQQMNSMFPGMDTASMFQNEETLVLNRKNNLVKAILSKNNDESKKEDIKLIGEHIYDLAMMSHKQLDGEAMAKFISRSNRILTKLI</sequence>
<evidence type="ECO:0000313" key="8">
    <source>
        <dbReference type="EMBL" id="AGK98810.1"/>
    </source>
</evidence>
<organism evidence="8 9">
    <name type="scientific">Clostridium pasteurianum BC1</name>
    <dbReference type="NCBI Taxonomy" id="86416"/>
    <lineage>
        <taxon>Bacteria</taxon>
        <taxon>Bacillati</taxon>
        <taxon>Bacillota</taxon>
        <taxon>Clostridia</taxon>
        <taxon>Eubacteriales</taxon>
        <taxon>Clostridiaceae</taxon>
        <taxon>Clostridium</taxon>
    </lineage>
</organism>
<dbReference type="InterPro" id="IPR020568">
    <property type="entry name" value="Ribosomal_Su5_D2-typ_SF"/>
</dbReference>
<dbReference type="Gene3D" id="3.30.230.80">
    <property type="match status" value="1"/>
</dbReference>
<keyword evidence="2" id="KW-0963">Cytoplasm</keyword>
<dbReference type="Pfam" id="PF13589">
    <property type="entry name" value="HATPase_c_3"/>
    <property type="match status" value="1"/>
</dbReference>
<dbReference type="EMBL" id="CP003261">
    <property type="protein sequence ID" value="AGK98810.1"/>
    <property type="molecule type" value="Genomic_DNA"/>
</dbReference>
<dbReference type="SUPFAM" id="SSF54211">
    <property type="entry name" value="Ribosomal protein S5 domain 2-like"/>
    <property type="match status" value="1"/>
</dbReference>
<dbReference type="SUPFAM" id="SSF110942">
    <property type="entry name" value="HSP90 C-terminal domain"/>
    <property type="match status" value="1"/>
</dbReference>
<keyword evidence="3 6" id="KW-0547">Nucleotide-binding</keyword>
<dbReference type="FunFam" id="3.30.230.80:FF:000008">
    <property type="entry name" value="Molecular chaperone HtpG"/>
    <property type="match status" value="1"/>
</dbReference>
<protein>
    <submittedName>
        <fullName evidence="8">Molecular chaperone of HSP90 family</fullName>
    </submittedName>
</protein>
<evidence type="ECO:0000313" key="9">
    <source>
        <dbReference type="Proteomes" id="UP000013523"/>
    </source>
</evidence>
<dbReference type="PRINTS" id="PR00775">
    <property type="entry name" value="HEATSHOCK90"/>
</dbReference>
<dbReference type="InterPro" id="IPR001404">
    <property type="entry name" value="Hsp90_fam"/>
</dbReference>
<feature type="binding site" evidence="6">
    <location>
        <position position="37"/>
    </location>
    <ligand>
        <name>ATP</name>
        <dbReference type="ChEBI" id="CHEBI:30616"/>
    </ligand>
</feature>
<feature type="binding site" evidence="6">
    <location>
        <position position="33"/>
    </location>
    <ligand>
        <name>ATP</name>
        <dbReference type="ChEBI" id="CHEBI:30616"/>
    </ligand>
</feature>
<feature type="binding site" evidence="6">
    <location>
        <begin position="99"/>
        <end position="100"/>
    </location>
    <ligand>
        <name>ATP</name>
        <dbReference type="ChEBI" id="CHEBI:30616"/>
    </ligand>
</feature>
<dbReference type="PATRIC" id="fig|86416.3.peg.4067"/>
<evidence type="ECO:0000256" key="2">
    <source>
        <dbReference type="ARBA" id="ARBA00022490"/>
    </source>
</evidence>
<evidence type="ECO:0000256" key="1">
    <source>
        <dbReference type="ARBA" id="ARBA00008239"/>
    </source>
</evidence>
<dbReference type="eggNOG" id="COG0326">
    <property type="taxonomic scope" value="Bacteria"/>
</dbReference>
<dbReference type="InterPro" id="IPR020575">
    <property type="entry name" value="Hsp90_N"/>
</dbReference>
<keyword evidence="9" id="KW-1185">Reference proteome</keyword>
<feature type="binding site" evidence="6">
    <location>
        <position position="79"/>
    </location>
    <ligand>
        <name>ATP</name>
        <dbReference type="ChEBI" id="CHEBI:30616"/>
    </ligand>
</feature>
<dbReference type="Pfam" id="PF00183">
    <property type="entry name" value="HSP90"/>
    <property type="match status" value="1"/>
</dbReference>
<dbReference type="RefSeq" id="WP_015617085.1">
    <property type="nucleotide sequence ID" value="NC_021182.1"/>
</dbReference>
<name>R4KGS5_CLOPA</name>
<evidence type="ECO:0000256" key="6">
    <source>
        <dbReference type="PIRSR" id="PIRSR002583-1"/>
    </source>
</evidence>
<dbReference type="PIRSF" id="PIRSF002583">
    <property type="entry name" value="Hsp90"/>
    <property type="match status" value="1"/>
</dbReference>
<keyword evidence="4 6" id="KW-0067">ATP-binding</keyword>
<dbReference type="NCBIfam" id="NF003555">
    <property type="entry name" value="PRK05218.1"/>
    <property type="match status" value="1"/>
</dbReference>
<evidence type="ECO:0000256" key="3">
    <source>
        <dbReference type="ARBA" id="ARBA00022741"/>
    </source>
</evidence>
<keyword evidence="5" id="KW-0143">Chaperone</keyword>
<dbReference type="GO" id="GO:0016887">
    <property type="term" value="F:ATP hydrolysis activity"/>
    <property type="evidence" value="ECO:0007669"/>
    <property type="project" value="InterPro"/>
</dbReference>
<dbReference type="Gene3D" id="1.20.120.790">
    <property type="entry name" value="Heat shock protein 90, C-terminal domain"/>
    <property type="match status" value="1"/>
</dbReference>
<dbReference type="Gene3D" id="3.30.565.10">
    <property type="entry name" value="Histidine kinase-like ATPase, C-terminal domain"/>
    <property type="match status" value="1"/>
</dbReference>
<dbReference type="OrthoDB" id="9802640at2"/>
<dbReference type="PANTHER" id="PTHR11528">
    <property type="entry name" value="HEAT SHOCK PROTEIN 90 FAMILY MEMBER"/>
    <property type="match status" value="1"/>
</dbReference>
<dbReference type="Gene3D" id="3.40.50.11260">
    <property type="match status" value="1"/>
</dbReference>
<dbReference type="GO" id="GO:0140662">
    <property type="term" value="F:ATP-dependent protein folding chaperone"/>
    <property type="evidence" value="ECO:0007669"/>
    <property type="project" value="InterPro"/>
</dbReference>
<feature type="compositionally biased region" description="Basic and acidic residues" evidence="7">
    <location>
        <begin position="215"/>
        <end position="232"/>
    </location>
</feature>
<feature type="binding site" evidence="6">
    <location>
        <position position="84"/>
    </location>
    <ligand>
        <name>ATP</name>
        <dbReference type="ChEBI" id="CHEBI:30616"/>
    </ligand>
</feature>
<dbReference type="AlphaFoldDB" id="R4KGS5"/>
<reference evidence="8 9" key="1">
    <citation type="submission" date="2012-01" db="EMBL/GenBank/DDBJ databases">
        <title>Complete sequence of chromosome of Clostridium pasteurianum BC1.</title>
        <authorList>
            <consortium name="US DOE Joint Genome Institute"/>
            <person name="Lucas S."/>
            <person name="Han J."/>
            <person name="Lapidus A."/>
            <person name="Cheng J.-F."/>
            <person name="Goodwin L."/>
            <person name="Pitluck S."/>
            <person name="Peters L."/>
            <person name="Mikhailova N."/>
            <person name="Teshima H."/>
            <person name="Detter J.C."/>
            <person name="Han C."/>
            <person name="Tapia R."/>
            <person name="Land M."/>
            <person name="Hauser L."/>
            <person name="Kyrpides N."/>
            <person name="Ivanova N."/>
            <person name="Pagani I."/>
            <person name="Dunn J."/>
            <person name="Taghavi S."/>
            <person name="Francis A."/>
            <person name="van der Lelie D."/>
            <person name="Woyke T."/>
        </authorList>
    </citation>
    <scope>NUCLEOTIDE SEQUENCE [LARGE SCALE GENOMIC DNA]</scope>
    <source>
        <strain evidence="8 9">BC1</strain>
    </source>
</reference>
<dbReference type="InterPro" id="IPR037196">
    <property type="entry name" value="HSP90_C"/>
</dbReference>
<dbReference type="HOGENOM" id="CLU_006684_3_2_9"/>
<dbReference type="GO" id="GO:0051082">
    <property type="term" value="F:unfolded protein binding"/>
    <property type="evidence" value="ECO:0007669"/>
    <property type="project" value="InterPro"/>
</dbReference>
<dbReference type="Proteomes" id="UP000013523">
    <property type="component" value="Chromosome"/>
</dbReference>
<accession>R4KGS5</accession>
<feature type="binding site" evidence="6">
    <location>
        <position position="172"/>
    </location>
    <ligand>
        <name>ATP</name>
        <dbReference type="ChEBI" id="CHEBI:30616"/>
    </ligand>
</feature>
<comment type="similarity">
    <text evidence="1">Belongs to the heat shock protein 90 family.</text>
</comment>
<dbReference type="InterPro" id="IPR036890">
    <property type="entry name" value="HATPase_C_sf"/>
</dbReference>
<gene>
    <name evidence="8" type="ORF">Clopa_4070</name>
</gene>
<proteinExistence type="inferred from homology"/>
<evidence type="ECO:0000256" key="5">
    <source>
        <dbReference type="ARBA" id="ARBA00023186"/>
    </source>
</evidence>